<evidence type="ECO:0000256" key="1">
    <source>
        <dbReference type="ARBA" id="ARBA00022636"/>
    </source>
</evidence>
<dbReference type="EMBL" id="BSST01000001">
    <property type="protein sequence ID" value="GLX79398.1"/>
    <property type="molecule type" value="Genomic_DNA"/>
</dbReference>
<accession>A0ABQ6GTY0</accession>
<reference evidence="6 7" key="1">
    <citation type="submission" date="2023-03" db="EMBL/GenBank/DDBJ databases">
        <title>Draft genome sequence of Thalassotalea insulae KCTC 62186T.</title>
        <authorList>
            <person name="Sawabe T."/>
        </authorList>
    </citation>
    <scope>NUCLEOTIDE SEQUENCE [LARGE SCALE GENOMIC DNA]</scope>
    <source>
        <strain evidence="6 7">KCTC 62186</strain>
    </source>
</reference>
<comment type="caution">
    <text evidence="6">The sequence shown here is derived from an EMBL/GenBank/DDBJ whole genome shotgun (WGS) entry which is preliminary data.</text>
</comment>
<evidence type="ECO:0000256" key="2">
    <source>
        <dbReference type="ARBA" id="ARBA00022741"/>
    </source>
</evidence>
<dbReference type="Pfam" id="PF12945">
    <property type="entry name" value="PilZNR"/>
    <property type="match status" value="1"/>
</dbReference>
<organism evidence="6 7">
    <name type="scientific">Thalassotalea insulae</name>
    <dbReference type="NCBI Taxonomy" id="2056778"/>
    <lineage>
        <taxon>Bacteria</taxon>
        <taxon>Pseudomonadati</taxon>
        <taxon>Pseudomonadota</taxon>
        <taxon>Gammaproteobacteria</taxon>
        <taxon>Alteromonadales</taxon>
        <taxon>Colwelliaceae</taxon>
        <taxon>Thalassotalea</taxon>
    </lineage>
</organism>
<protein>
    <recommendedName>
        <fullName evidence="8">Flagellar brake protein</fullName>
    </recommendedName>
</protein>
<dbReference type="SUPFAM" id="SSF141371">
    <property type="entry name" value="PilZ domain-like"/>
    <property type="match status" value="2"/>
</dbReference>
<dbReference type="Gene3D" id="2.40.10.220">
    <property type="entry name" value="predicted glycosyltransferase like domains"/>
    <property type="match status" value="1"/>
</dbReference>
<keyword evidence="3" id="KW-0975">Bacterial flagellum</keyword>
<evidence type="ECO:0000256" key="3">
    <source>
        <dbReference type="ARBA" id="ARBA00023143"/>
    </source>
</evidence>
<feature type="domain" description="Type III secretion system flagellar brake protein YcgR PilZN" evidence="5">
    <location>
        <begin position="24"/>
        <end position="112"/>
    </location>
</feature>
<sequence>MPSTAVKVNTASRLQRNLSLMQAGSVVTIDIATPAGQKGKFRTTFVGYLPKKYVLLQYPETSKIGKFSHFITQGMGVTVRGIIEHEGAVVAFVSSIKQTLQLPSKMIVLEFPKTLSMQCLRKSIRIEIELNAKVRIEKKFWQSLITDISISGCQLLIENGDEILLVQDKAIDLALDSGELNNLKLSGQICSMKSLANAISLGVQFNESSKNAVIKLLHHVVTLED</sequence>
<dbReference type="InterPro" id="IPR009875">
    <property type="entry name" value="PilZ_domain"/>
</dbReference>
<keyword evidence="7" id="KW-1185">Reference proteome</keyword>
<evidence type="ECO:0000259" key="5">
    <source>
        <dbReference type="Pfam" id="PF12945"/>
    </source>
</evidence>
<keyword evidence="1" id="KW-0973">c-di-GMP</keyword>
<dbReference type="InterPro" id="IPR012349">
    <property type="entry name" value="Split_barrel_FMN-bd"/>
</dbReference>
<evidence type="ECO:0000313" key="7">
    <source>
        <dbReference type="Proteomes" id="UP001157186"/>
    </source>
</evidence>
<evidence type="ECO:0008006" key="8">
    <source>
        <dbReference type="Google" id="ProtNLM"/>
    </source>
</evidence>
<dbReference type="InterPro" id="IPR009926">
    <property type="entry name" value="T3SS_YcgR_PilZN"/>
</dbReference>
<dbReference type="Pfam" id="PF07238">
    <property type="entry name" value="PilZ"/>
    <property type="match status" value="1"/>
</dbReference>
<proteinExistence type="predicted"/>
<keyword evidence="2" id="KW-0547">Nucleotide-binding</keyword>
<dbReference type="Gene3D" id="2.30.110.10">
    <property type="entry name" value="Electron Transport, Fmn-binding Protein, Chain A"/>
    <property type="match status" value="1"/>
</dbReference>
<name>A0ABQ6GTY0_9GAMM</name>
<gene>
    <name evidence="6" type="ORF">tinsulaeT_27380</name>
</gene>
<feature type="domain" description="PilZ" evidence="4">
    <location>
        <begin position="121"/>
        <end position="219"/>
    </location>
</feature>
<evidence type="ECO:0000259" key="4">
    <source>
        <dbReference type="Pfam" id="PF07238"/>
    </source>
</evidence>
<dbReference type="Proteomes" id="UP001157186">
    <property type="component" value="Unassembled WGS sequence"/>
</dbReference>
<dbReference type="RefSeq" id="WP_284245309.1">
    <property type="nucleotide sequence ID" value="NZ_BSST01000001.1"/>
</dbReference>
<evidence type="ECO:0000313" key="6">
    <source>
        <dbReference type="EMBL" id="GLX79398.1"/>
    </source>
</evidence>